<name>A0A1I5RZ02_9BACT</name>
<reference evidence="3 4" key="1">
    <citation type="submission" date="2016-10" db="EMBL/GenBank/DDBJ databases">
        <authorList>
            <person name="de Groot N.N."/>
        </authorList>
    </citation>
    <scope>NUCLEOTIDE SEQUENCE [LARGE SCALE GENOMIC DNA]</scope>
    <source>
        <strain evidence="3 4">DSM 28286</strain>
    </source>
</reference>
<dbReference type="InterPro" id="IPR052557">
    <property type="entry name" value="CAP/Cytokinesis_protein"/>
</dbReference>
<keyword evidence="1" id="KW-0732">Signal</keyword>
<evidence type="ECO:0000313" key="3">
    <source>
        <dbReference type="EMBL" id="SFP63664.1"/>
    </source>
</evidence>
<dbReference type="InterPro" id="IPR002931">
    <property type="entry name" value="Transglutaminase-like"/>
</dbReference>
<dbReference type="PANTHER" id="PTHR46333">
    <property type="entry name" value="CYTOKINESIS PROTEIN 3"/>
    <property type="match status" value="1"/>
</dbReference>
<gene>
    <name evidence="3" type="ORF">SAMN05444277_101491</name>
</gene>
<protein>
    <submittedName>
        <fullName evidence="3">Transglutaminase-like superfamily protein</fullName>
    </submittedName>
</protein>
<proteinExistence type="predicted"/>
<dbReference type="RefSeq" id="WP_090654134.1">
    <property type="nucleotide sequence ID" value="NZ_FOXQ01000001.1"/>
</dbReference>
<sequence>MKLLLNLCFILTGFTCFSQNSAANFIAFKKLDSRNITAPDTLACLLTAPYNTEMDKVRSIFNWITDNIAYNTIRYGFHYLPQNSKDDAEADYDADSVYKSLDERVARITLKRKYALCDGYARLFKSLCDFAGIKSVVITGYARAGYSSQFACNHKWNAVMIDSNWYLLDATWASGYLNFSGTAFRKEYNGYYFLTPPKYFIQDHYPDDVKWTLLNNPPTLSEFNRSPFKQPAFNYRIVSYQPAKGIILAAVGDTVTVTLETTDDKKTLFLSDINSVDSSHIALIDSCLKMNKPYSINGNKITANYIVTNDDVQWLQVIYNGEVVLRYKLNIKKEPFNYLPVVIKDIAVKD</sequence>
<feature type="chain" id="PRO_5011578719" evidence="1">
    <location>
        <begin position="23"/>
        <end position="350"/>
    </location>
</feature>
<feature type="signal peptide" evidence="1">
    <location>
        <begin position="1"/>
        <end position="22"/>
    </location>
</feature>
<dbReference type="Gene3D" id="3.10.620.30">
    <property type="match status" value="1"/>
</dbReference>
<dbReference type="EMBL" id="FOXQ01000001">
    <property type="protein sequence ID" value="SFP63664.1"/>
    <property type="molecule type" value="Genomic_DNA"/>
</dbReference>
<dbReference type="OrthoDB" id="9788327at2"/>
<dbReference type="STRING" id="1465490.SAMN05444277_101491"/>
<organism evidence="3 4">
    <name type="scientific">Parafilimonas terrae</name>
    <dbReference type="NCBI Taxonomy" id="1465490"/>
    <lineage>
        <taxon>Bacteria</taxon>
        <taxon>Pseudomonadati</taxon>
        <taxon>Bacteroidota</taxon>
        <taxon>Chitinophagia</taxon>
        <taxon>Chitinophagales</taxon>
        <taxon>Chitinophagaceae</taxon>
        <taxon>Parafilimonas</taxon>
    </lineage>
</organism>
<dbReference type="InterPro" id="IPR038765">
    <property type="entry name" value="Papain-like_cys_pep_sf"/>
</dbReference>
<feature type="domain" description="Transglutaminase-like" evidence="2">
    <location>
        <begin position="109"/>
        <end position="172"/>
    </location>
</feature>
<evidence type="ECO:0000259" key="2">
    <source>
        <dbReference type="SMART" id="SM00460"/>
    </source>
</evidence>
<dbReference type="AlphaFoldDB" id="A0A1I5RZ02"/>
<keyword evidence="4" id="KW-1185">Reference proteome</keyword>
<dbReference type="GO" id="GO:0005737">
    <property type="term" value="C:cytoplasm"/>
    <property type="evidence" value="ECO:0007669"/>
    <property type="project" value="TreeGrafter"/>
</dbReference>
<dbReference type="SUPFAM" id="SSF54001">
    <property type="entry name" value="Cysteine proteinases"/>
    <property type="match status" value="1"/>
</dbReference>
<dbReference type="PANTHER" id="PTHR46333:SF2">
    <property type="entry name" value="CYTOKINESIS PROTEIN 3"/>
    <property type="match status" value="1"/>
</dbReference>
<dbReference type="SMART" id="SM00460">
    <property type="entry name" value="TGc"/>
    <property type="match status" value="1"/>
</dbReference>
<evidence type="ECO:0000256" key="1">
    <source>
        <dbReference type="SAM" id="SignalP"/>
    </source>
</evidence>
<evidence type="ECO:0000313" key="4">
    <source>
        <dbReference type="Proteomes" id="UP000199031"/>
    </source>
</evidence>
<accession>A0A1I5RZ02</accession>
<dbReference type="Proteomes" id="UP000199031">
    <property type="component" value="Unassembled WGS sequence"/>
</dbReference>
<dbReference type="Pfam" id="PF01841">
    <property type="entry name" value="Transglut_core"/>
    <property type="match status" value="1"/>
</dbReference>